<keyword evidence="2" id="KW-1185">Reference proteome</keyword>
<reference evidence="1 2" key="1">
    <citation type="submission" date="2015-10" db="EMBL/GenBank/DDBJ databases">
        <title>Genome analyses suggest a sexual origin of heterokaryosis in a supposedly ancient asexual fungus.</title>
        <authorList>
            <person name="Ropars J."/>
            <person name="Sedzielewska K."/>
            <person name="Noel J."/>
            <person name="Charron P."/>
            <person name="Farinelli L."/>
            <person name="Marton T."/>
            <person name="Kruger M."/>
            <person name="Pelin A."/>
            <person name="Brachmann A."/>
            <person name="Corradi N."/>
        </authorList>
    </citation>
    <scope>NUCLEOTIDE SEQUENCE [LARGE SCALE GENOMIC DNA]</scope>
    <source>
        <strain evidence="1 2">A4</strain>
    </source>
</reference>
<protein>
    <submittedName>
        <fullName evidence="1">Uncharacterized protein</fullName>
    </submittedName>
</protein>
<proteinExistence type="predicted"/>
<dbReference type="Proteomes" id="UP000234323">
    <property type="component" value="Unassembled WGS sequence"/>
</dbReference>
<gene>
    <name evidence="1" type="ORF">RhiirA4_420369</name>
</gene>
<dbReference type="AlphaFoldDB" id="A0A2I1GHM5"/>
<evidence type="ECO:0000313" key="1">
    <source>
        <dbReference type="EMBL" id="PKY46091.1"/>
    </source>
</evidence>
<sequence length="117" mass="13182">MSEEWSKSALRHYGHYGTLTPVVPWVGSSRIGCHSYCCSTTKKVLYYLGVFSKTGRIKVQDQVQIGLAKALGTIGIWICPMITGFRKWGGKKLIEHMDLVNQSSKSNKIKMLYVQII</sequence>
<dbReference type="EMBL" id="LLXI01000432">
    <property type="protein sequence ID" value="PKY46091.1"/>
    <property type="molecule type" value="Genomic_DNA"/>
</dbReference>
<evidence type="ECO:0000313" key="2">
    <source>
        <dbReference type="Proteomes" id="UP000234323"/>
    </source>
</evidence>
<name>A0A2I1GHM5_9GLOM</name>
<organism evidence="1 2">
    <name type="scientific">Rhizophagus irregularis</name>
    <dbReference type="NCBI Taxonomy" id="588596"/>
    <lineage>
        <taxon>Eukaryota</taxon>
        <taxon>Fungi</taxon>
        <taxon>Fungi incertae sedis</taxon>
        <taxon>Mucoromycota</taxon>
        <taxon>Glomeromycotina</taxon>
        <taxon>Glomeromycetes</taxon>
        <taxon>Glomerales</taxon>
        <taxon>Glomeraceae</taxon>
        <taxon>Rhizophagus</taxon>
    </lineage>
</organism>
<accession>A0A2I1GHM5</accession>
<comment type="caution">
    <text evidence="1">The sequence shown here is derived from an EMBL/GenBank/DDBJ whole genome shotgun (WGS) entry which is preliminary data.</text>
</comment>